<dbReference type="AlphaFoldDB" id="A0AAV7F6Y9"/>
<sequence>MEAVKLYTEVHHKFPSVNRFLRKGCVDCERAFGSLGVFYLSECLVLNKMNQKMPEFETRRYPRQLIRAIAVSVDDLDQKLEEYIYIKIQPYGYSLTQNYY</sequence>
<reference evidence="1 2" key="1">
    <citation type="submission" date="2021-07" db="EMBL/GenBank/DDBJ databases">
        <title>The Aristolochia fimbriata genome: insights into angiosperm evolution, floral development and chemical biosynthesis.</title>
        <authorList>
            <person name="Jiao Y."/>
        </authorList>
    </citation>
    <scope>NUCLEOTIDE SEQUENCE [LARGE SCALE GENOMIC DNA]</scope>
    <source>
        <strain evidence="1">IBCAS-2021</strain>
        <tissue evidence="1">Leaf</tissue>
    </source>
</reference>
<dbReference type="EMBL" id="JAINDJ010000002">
    <property type="protein sequence ID" value="KAG9456424.1"/>
    <property type="molecule type" value="Genomic_DNA"/>
</dbReference>
<name>A0AAV7F6Y9_ARIFI</name>
<proteinExistence type="predicted"/>
<dbReference type="Proteomes" id="UP000825729">
    <property type="component" value="Unassembled WGS sequence"/>
</dbReference>
<gene>
    <name evidence="1" type="ORF">H6P81_000932</name>
</gene>
<evidence type="ECO:0000313" key="1">
    <source>
        <dbReference type="EMBL" id="KAG9456424.1"/>
    </source>
</evidence>
<organism evidence="1 2">
    <name type="scientific">Aristolochia fimbriata</name>
    <name type="common">White veined hardy Dutchman's pipe vine</name>
    <dbReference type="NCBI Taxonomy" id="158543"/>
    <lineage>
        <taxon>Eukaryota</taxon>
        <taxon>Viridiplantae</taxon>
        <taxon>Streptophyta</taxon>
        <taxon>Embryophyta</taxon>
        <taxon>Tracheophyta</taxon>
        <taxon>Spermatophyta</taxon>
        <taxon>Magnoliopsida</taxon>
        <taxon>Magnoliidae</taxon>
        <taxon>Piperales</taxon>
        <taxon>Aristolochiaceae</taxon>
        <taxon>Aristolochia</taxon>
    </lineage>
</organism>
<keyword evidence="2" id="KW-1185">Reference proteome</keyword>
<accession>A0AAV7F6Y9</accession>
<comment type="caution">
    <text evidence="1">The sequence shown here is derived from an EMBL/GenBank/DDBJ whole genome shotgun (WGS) entry which is preliminary data.</text>
</comment>
<evidence type="ECO:0000313" key="2">
    <source>
        <dbReference type="Proteomes" id="UP000825729"/>
    </source>
</evidence>
<protein>
    <submittedName>
        <fullName evidence="1">Uncharacterized protein</fullName>
    </submittedName>
</protein>